<name>A0A5B0NQX7_PUCGR</name>
<dbReference type="Pfam" id="PF05699">
    <property type="entry name" value="Dimer_Tnp_hAT"/>
    <property type="match status" value="1"/>
</dbReference>
<protein>
    <recommendedName>
        <fullName evidence="2">HAT C-terminal dimerisation domain-containing protein</fullName>
    </recommendedName>
</protein>
<evidence type="ECO:0000259" key="2">
    <source>
        <dbReference type="Pfam" id="PF05699"/>
    </source>
</evidence>
<evidence type="ECO:0000313" key="5">
    <source>
        <dbReference type="Proteomes" id="UP000325313"/>
    </source>
</evidence>
<reference evidence="4 5" key="1">
    <citation type="submission" date="2019-05" db="EMBL/GenBank/DDBJ databases">
        <title>Emergence of the Ug99 lineage of the wheat stem rust pathogen through somatic hybridization.</title>
        <authorList>
            <person name="Li F."/>
            <person name="Upadhyaya N.M."/>
            <person name="Sperschneider J."/>
            <person name="Matny O."/>
            <person name="Nguyen-Phuc H."/>
            <person name="Mago R."/>
            <person name="Raley C."/>
            <person name="Miller M.E."/>
            <person name="Silverstein K.A.T."/>
            <person name="Henningsen E."/>
            <person name="Hirsch C.D."/>
            <person name="Visser B."/>
            <person name="Pretorius Z.A."/>
            <person name="Steffenson B.J."/>
            <person name="Schwessinger B."/>
            <person name="Dodds P.N."/>
            <person name="Figueroa M."/>
        </authorList>
    </citation>
    <scope>NUCLEOTIDE SEQUENCE [LARGE SCALE GENOMIC DNA]</scope>
    <source>
        <strain evidence="4 5">Ug99</strain>
    </source>
</reference>
<comment type="caution">
    <text evidence="4">The sequence shown here is derived from an EMBL/GenBank/DDBJ whole genome shotgun (WGS) entry which is preliminary data.</text>
</comment>
<organism evidence="4 5">
    <name type="scientific">Puccinia graminis f. sp. tritici</name>
    <dbReference type="NCBI Taxonomy" id="56615"/>
    <lineage>
        <taxon>Eukaryota</taxon>
        <taxon>Fungi</taxon>
        <taxon>Dikarya</taxon>
        <taxon>Basidiomycota</taxon>
        <taxon>Pucciniomycotina</taxon>
        <taxon>Pucciniomycetes</taxon>
        <taxon>Pucciniales</taxon>
        <taxon>Pucciniaceae</taxon>
        <taxon>Puccinia</taxon>
    </lineage>
</organism>
<dbReference type="Proteomes" id="UP000325313">
    <property type="component" value="Unassembled WGS sequence"/>
</dbReference>
<gene>
    <name evidence="4" type="ORF">PGTUg99_001171</name>
    <name evidence="3" type="ORF">PGTUg99_022354</name>
</gene>
<feature type="domain" description="HAT C-terminal dimerisation" evidence="2">
    <location>
        <begin position="51"/>
        <end position="107"/>
    </location>
</feature>
<evidence type="ECO:0000313" key="4">
    <source>
        <dbReference type="EMBL" id="KAA1090279.1"/>
    </source>
</evidence>
<dbReference type="InterPro" id="IPR012337">
    <property type="entry name" value="RNaseH-like_sf"/>
</dbReference>
<evidence type="ECO:0000313" key="3">
    <source>
        <dbReference type="EMBL" id="KAA1065205.1"/>
    </source>
</evidence>
<dbReference type="SUPFAM" id="SSF53098">
    <property type="entry name" value="Ribonuclease H-like"/>
    <property type="match status" value="1"/>
</dbReference>
<feature type="compositionally biased region" description="Polar residues" evidence="1">
    <location>
        <begin position="12"/>
        <end position="24"/>
    </location>
</feature>
<accession>A0A5B0NQX7</accession>
<evidence type="ECO:0000256" key="1">
    <source>
        <dbReference type="SAM" id="MobiDB-lite"/>
    </source>
</evidence>
<dbReference type="EMBL" id="VDEP01000512">
    <property type="protein sequence ID" value="KAA1065205.1"/>
    <property type="molecule type" value="Genomic_DNA"/>
</dbReference>
<feature type="compositionally biased region" description="Low complexity" evidence="1">
    <location>
        <begin position="29"/>
        <end position="39"/>
    </location>
</feature>
<dbReference type="GO" id="GO:0046983">
    <property type="term" value="F:protein dimerization activity"/>
    <property type="evidence" value="ECO:0007669"/>
    <property type="project" value="InterPro"/>
</dbReference>
<dbReference type="EMBL" id="VDEP01000398">
    <property type="protein sequence ID" value="KAA1090279.1"/>
    <property type="molecule type" value="Genomic_DNA"/>
</dbReference>
<proteinExistence type="predicted"/>
<dbReference type="AlphaFoldDB" id="A0A5B0NQX7"/>
<sequence length="109" mass="11534">MKKGRVEIPTITPASSAQTSSSKPKTGMLASLGSAAAARGGDRSSDPFDMWLDGGLVLNRTNPVNPLAWWIKQKRAGNTHGGLVHMALDILSCPAMSVDVERAFSIGRD</sequence>
<dbReference type="InterPro" id="IPR008906">
    <property type="entry name" value="HATC_C_dom"/>
</dbReference>
<feature type="region of interest" description="Disordered" evidence="1">
    <location>
        <begin position="1"/>
        <end position="43"/>
    </location>
</feature>